<evidence type="ECO:0000256" key="1">
    <source>
        <dbReference type="SAM" id="MobiDB-lite"/>
    </source>
</evidence>
<dbReference type="OrthoDB" id="1827149at2"/>
<keyword evidence="2" id="KW-0812">Transmembrane</keyword>
<evidence type="ECO:0000259" key="3">
    <source>
        <dbReference type="Pfam" id="PF12158"/>
    </source>
</evidence>
<proteinExistence type="predicted"/>
<evidence type="ECO:0000313" key="5">
    <source>
        <dbReference type="Proteomes" id="UP000245720"/>
    </source>
</evidence>
<organism evidence="4 5">
    <name type="scientific">Ruminococcus flavefaciens</name>
    <dbReference type="NCBI Taxonomy" id="1265"/>
    <lineage>
        <taxon>Bacteria</taxon>
        <taxon>Bacillati</taxon>
        <taxon>Bacillota</taxon>
        <taxon>Clostridia</taxon>
        <taxon>Eubacteriales</taxon>
        <taxon>Oscillospiraceae</taxon>
        <taxon>Ruminococcus</taxon>
    </lineage>
</organism>
<dbReference type="AlphaFoldDB" id="A0A315XVR9"/>
<gene>
    <name evidence="4" type="ORF">IE37_02499</name>
</gene>
<feature type="transmembrane region" description="Helical" evidence="2">
    <location>
        <begin position="140"/>
        <end position="163"/>
    </location>
</feature>
<name>A0A315XVR9_RUMFL</name>
<sequence length="193" mass="21416">MENGNKKNSGLMAVVVVVAVLIILGVVTFAIIPFLTVRKMVDDSMDMADGNYDTVITAVITENTVRYDEDGTTFYTPVYEYEYNGKTYRVPAGVSSSDKKYSDGDRVEIRISSSFPGRMTDPNYNVRTSFKKASKTITSVFLVVAVVPVIIMLAIVIIIIAVIKSIRKNESHPAYTAPDQQDEYNDPNDDHRG</sequence>
<feature type="transmembrane region" description="Helical" evidence="2">
    <location>
        <begin position="12"/>
        <end position="37"/>
    </location>
</feature>
<keyword evidence="2" id="KW-1133">Transmembrane helix</keyword>
<dbReference type="RefSeq" id="WP_109727230.1">
    <property type="nucleotide sequence ID" value="NZ_QGDI01000010.1"/>
</dbReference>
<dbReference type="EMBL" id="QGDI01000010">
    <property type="protein sequence ID" value="PWJ11276.1"/>
    <property type="molecule type" value="Genomic_DNA"/>
</dbReference>
<dbReference type="InterPro" id="IPR021994">
    <property type="entry name" value="DUF3592"/>
</dbReference>
<reference evidence="4 5" key="1">
    <citation type="submission" date="2018-05" db="EMBL/GenBank/DDBJ databases">
        <title>The Hungate 1000. A catalogue of reference genomes from the rumen microbiome.</title>
        <authorList>
            <person name="Kelly W."/>
        </authorList>
    </citation>
    <scope>NUCLEOTIDE SEQUENCE [LARGE SCALE GENOMIC DNA]</scope>
    <source>
        <strain evidence="4 5">SAb67</strain>
    </source>
</reference>
<evidence type="ECO:0000313" key="4">
    <source>
        <dbReference type="EMBL" id="PWJ11276.1"/>
    </source>
</evidence>
<comment type="caution">
    <text evidence="4">The sequence shown here is derived from an EMBL/GenBank/DDBJ whole genome shotgun (WGS) entry which is preliminary data.</text>
</comment>
<feature type="region of interest" description="Disordered" evidence="1">
    <location>
        <begin position="171"/>
        <end position="193"/>
    </location>
</feature>
<feature type="domain" description="DUF3592" evidence="3">
    <location>
        <begin position="56"/>
        <end position="112"/>
    </location>
</feature>
<accession>A0A315XVR9</accession>
<dbReference type="Pfam" id="PF12158">
    <property type="entry name" value="DUF3592"/>
    <property type="match status" value="1"/>
</dbReference>
<dbReference type="Proteomes" id="UP000245720">
    <property type="component" value="Unassembled WGS sequence"/>
</dbReference>
<protein>
    <submittedName>
        <fullName evidence="4">Uncharacterized protein DUF3592</fullName>
    </submittedName>
</protein>
<evidence type="ECO:0000256" key="2">
    <source>
        <dbReference type="SAM" id="Phobius"/>
    </source>
</evidence>
<keyword evidence="2" id="KW-0472">Membrane</keyword>